<feature type="transmembrane region" description="Helical" evidence="1">
    <location>
        <begin position="255"/>
        <end position="274"/>
    </location>
</feature>
<keyword evidence="4" id="KW-1185">Reference proteome</keyword>
<dbReference type="Pfam" id="PF25275">
    <property type="entry name" value="Golvesin_C"/>
    <property type="match status" value="1"/>
</dbReference>
<evidence type="ECO:0000256" key="1">
    <source>
        <dbReference type="SAM" id="Phobius"/>
    </source>
</evidence>
<feature type="domain" description="Golvesin/Xly CBD-like" evidence="2">
    <location>
        <begin position="1000"/>
        <end position="1112"/>
    </location>
</feature>
<dbReference type="EMBL" id="MVDE01000015">
    <property type="protein sequence ID" value="PKQ66385.1"/>
    <property type="molecule type" value="Genomic_DNA"/>
</dbReference>
<evidence type="ECO:0000259" key="2">
    <source>
        <dbReference type="Pfam" id="PF25275"/>
    </source>
</evidence>
<keyword evidence="1" id="KW-0472">Membrane</keyword>
<dbReference type="InterPro" id="IPR033803">
    <property type="entry name" value="CBD-like_Golvesin-Xly"/>
</dbReference>
<feature type="transmembrane region" description="Helical" evidence="1">
    <location>
        <begin position="111"/>
        <end position="135"/>
    </location>
</feature>
<accession>A0A2N3I7W0</accession>
<feature type="transmembrane region" description="Helical" evidence="1">
    <location>
        <begin position="59"/>
        <end position="80"/>
    </location>
</feature>
<organism evidence="3 4">
    <name type="scientific">Labilibaculum manganireducens</name>
    <dbReference type="NCBI Taxonomy" id="1940525"/>
    <lineage>
        <taxon>Bacteria</taxon>
        <taxon>Pseudomonadati</taxon>
        <taxon>Bacteroidota</taxon>
        <taxon>Bacteroidia</taxon>
        <taxon>Marinilabiliales</taxon>
        <taxon>Marinifilaceae</taxon>
        <taxon>Labilibaculum</taxon>
    </lineage>
</organism>
<name>A0A2N3I7W0_9BACT</name>
<feature type="transmembrane region" description="Helical" evidence="1">
    <location>
        <begin position="225"/>
        <end position="243"/>
    </location>
</feature>
<protein>
    <recommendedName>
        <fullName evidence="2">Golvesin/Xly CBD-like domain-containing protein</fullName>
    </recommendedName>
</protein>
<comment type="caution">
    <text evidence="3">The sequence shown here is derived from an EMBL/GenBank/DDBJ whole genome shotgun (WGS) entry which is preliminary data.</text>
</comment>
<reference evidence="3 4" key="1">
    <citation type="journal article" date="2017" name="Front. Microbiol.">
        <title>Labilibaculum manganireducens gen. nov., sp. nov. and Labilibaculum filiforme sp. nov., Novel Bacteroidetes Isolated from Subsurface Sediments of the Baltic Sea.</title>
        <authorList>
            <person name="Vandieken V."/>
            <person name="Marshall I.P."/>
            <person name="Niemann H."/>
            <person name="Engelen B."/>
            <person name="Cypionka H."/>
        </authorList>
    </citation>
    <scope>NUCLEOTIDE SEQUENCE [LARGE SCALE GENOMIC DNA]</scope>
    <source>
        <strain evidence="3 4">59.10-2M</strain>
    </source>
</reference>
<feature type="transmembrane region" description="Helical" evidence="1">
    <location>
        <begin position="22"/>
        <end position="44"/>
    </location>
</feature>
<gene>
    <name evidence="3" type="ORF">BZG01_11310</name>
</gene>
<dbReference type="AlphaFoldDB" id="A0A2N3I7W0"/>
<keyword evidence="1" id="KW-0812">Transmembrane</keyword>
<proteinExistence type="predicted"/>
<keyword evidence="1" id="KW-1133">Transmembrane helix</keyword>
<dbReference type="RefSeq" id="WP_101309954.1">
    <property type="nucleotide sequence ID" value="NZ_MVDE01000015.1"/>
</dbReference>
<evidence type="ECO:0000313" key="4">
    <source>
        <dbReference type="Proteomes" id="UP000233618"/>
    </source>
</evidence>
<sequence>MISLNTIRTVAKYETRTLLRSWFFRIFAGLSVLFIGIFNVAAFVENSGAPWIYRALPAAIPYANLIILNLGQAIVAVFLASEFLKQDSKNDTVEVIYARSMTNSEYILGKTFGIISVFIILNFIILLMGIGFSFLSKDSSQSAWVVFYYPLLISIPTLVYILGLAFFLMIILKNQAITFIILLGYIALSIFYLNTKFYHLFDYIAYQVPMMNSTIGGFGNLQEVAIHRGIYFFLGIGFILFTISKLNRLPQSKRLVSLPIYLALFSFLIGGLLAKKYIDININNQKFKNEMIALNNKYAAFPKPKVTTCNIDLTHTGEEIAVKVKLEICNHSGSDLDTLLFSLNPDLKVNAVLQNGKNLNFTRQTHLLKIVPSQHLLKNESTKLDVTYSGSIDERTHFLDLNPELTEDNFTAEMFRIRKRFSYLKDDFVCLTSDALWYPIAGVGYASSNPALHSPDFTNFTLKVKTSNNLIPVSQGEVTKVEDGIFEFHPESALPKISLLIGDYLKHSIQVDSVEYSIYSIRGNEFYLKHFDVIQDSLPSLIRELKNEYETQIDLEYPFKRFALAEVPIQFALDKHIWSISSDAVQPEIIFYPEKGVVMEETDFKKRKNRFEKRMKRDNEEVSDEELQARIFKRFVRANFMPPATEWYQFDNVDRNTYSPFPNYYGYSTQLYSQEYPALNIALGVYLKEKSAGSQSQNRWQFDGISKEERINLELKKASLTDITKSGIKASKDEDEQIYLNDIFRVKGIHLFSIFKAKYGEDKFNSLLKSYIEKNLHRKFSFAGFDSLLIANNGESIRADVKNWYTTNKLPGFLIKDLQTYKVKEDDHIKYQIRYKISNPESVDGIVSVSIELNDQNRRRNRRNPEEEKPPFTKTILVPANSALEVGFVFPSQPSRMNVSTHISENLPNSLAYDFSSFDETKKGSFFNDIKACEAFDGILATNEFVVDNEDKGFEYVQVSNKSYLKQWMDDKRITEHEYSRLRTWNPPNEWKNVLRSGFFGKYVRSAFFTKSGQGERSAIWTAELKNSAQYDVYCHIEKIEQWGRRRGQQKKTDYNFKVYHESGVEEINKSDQELENGWNYLGTFFITPENAKVELNNKSAGSFLFADAIKWVENK</sequence>
<feature type="transmembrane region" description="Helical" evidence="1">
    <location>
        <begin position="147"/>
        <end position="169"/>
    </location>
</feature>
<feature type="transmembrane region" description="Helical" evidence="1">
    <location>
        <begin position="176"/>
        <end position="193"/>
    </location>
</feature>
<dbReference type="Proteomes" id="UP000233618">
    <property type="component" value="Unassembled WGS sequence"/>
</dbReference>
<evidence type="ECO:0000313" key="3">
    <source>
        <dbReference type="EMBL" id="PKQ66385.1"/>
    </source>
</evidence>